<proteinExistence type="predicted"/>
<evidence type="ECO:0000256" key="1">
    <source>
        <dbReference type="SAM" id="Phobius"/>
    </source>
</evidence>
<keyword evidence="1" id="KW-1133">Transmembrane helix</keyword>
<dbReference type="InterPro" id="IPR029058">
    <property type="entry name" value="AB_hydrolase_fold"/>
</dbReference>
<sequence length="229" mass="26125">MSVLNIILIILLLYLIATIAVYFFQRKLLYYPSASPNFSQETTGLGLDHKFEKIKIEVDKNINLNGWFHIKDTKKKTILFLHGNAGNLDNRIYKLNYLGNLDINFLIISWRGYSLSDGKPTEDGLYKDAKTAVNFLLNKGVLEQDIILYGESLGTAVAVEIGQNKDFAGIILEAPFTSMIELGQKYYPFFPVKFLLKDKYESLKKIKNLKSPLLVMHGKKDKIVPFYMG</sequence>
<dbReference type="InterPro" id="IPR022742">
    <property type="entry name" value="Hydrolase_4"/>
</dbReference>
<dbReference type="Pfam" id="PF12146">
    <property type="entry name" value="Hydrolase_4"/>
    <property type="match status" value="1"/>
</dbReference>
<dbReference type="AlphaFoldDB" id="A0A382R6M8"/>
<evidence type="ECO:0000313" key="3">
    <source>
        <dbReference type="EMBL" id="SVC92920.1"/>
    </source>
</evidence>
<dbReference type="PANTHER" id="PTHR12277:SF81">
    <property type="entry name" value="PROTEIN ABHD13"/>
    <property type="match status" value="1"/>
</dbReference>
<dbReference type="PANTHER" id="PTHR12277">
    <property type="entry name" value="ALPHA/BETA HYDROLASE DOMAIN-CONTAINING PROTEIN"/>
    <property type="match status" value="1"/>
</dbReference>
<protein>
    <recommendedName>
        <fullName evidence="2">Serine aminopeptidase S33 domain-containing protein</fullName>
    </recommendedName>
</protein>
<feature type="non-terminal residue" evidence="3">
    <location>
        <position position="229"/>
    </location>
</feature>
<feature type="domain" description="Serine aminopeptidase S33" evidence="2">
    <location>
        <begin position="74"/>
        <end position="179"/>
    </location>
</feature>
<gene>
    <name evidence="3" type="ORF">METZ01_LOCUS345774</name>
</gene>
<dbReference type="SUPFAM" id="SSF53474">
    <property type="entry name" value="alpha/beta-Hydrolases"/>
    <property type="match status" value="1"/>
</dbReference>
<keyword evidence="1" id="KW-0472">Membrane</keyword>
<name>A0A382R6M8_9ZZZZ</name>
<reference evidence="3" key="1">
    <citation type="submission" date="2018-05" db="EMBL/GenBank/DDBJ databases">
        <authorList>
            <person name="Lanie J.A."/>
            <person name="Ng W.-L."/>
            <person name="Kazmierczak K.M."/>
            <person name="Andrzejewski T.M."/>
            <person name="Davidsen T.M."/>
            <person name="Wayne K.J."/>
            <person name="Tettelin H."/>
            <person name="Glass J.I."/>
            <person name="Rusch D."/>
            <person name="Podicherti R."/>
            <person name="Tsui H.-C.T."/>
            <person name="Winkler M.E."/>
        </authorList>
    </citation>
    <scope>NUCLEOTIDE SEQUENCE</scope>
</reference>
<evidence type="ECO:0000259" key="2">
    <source>
        <dbReference type="Pfam" id="PF12146"/>
    </source>
</evidence>
<dbReference type="EMBL" id="UINC01119240">
    <property type="protein sequence ID" value="SVC92920.1"/>
    <property type="molecule type" value="Genomic_DNA"/>
</dbReference>
<accession>A0A382R6M8</accession>
<feature type="transmembrane region" description="Helical" evidence="1">
    <location>
        <begin position="6"/>
        <end position="24"/>
    </location>
</feature>
<dbReference type="Gene3D" id="3.40.50.1820">
    <property type="entry name" value="alpha/beta hydrolase"/>
    <property type="match status" value="1"/>
</dbReference>
<keyword evidence="1" id="KW-0812">Transmembrane</keyword>
<organism evidence="3">
    <name type="scientific">marine metagenome</name>
    <dbReference type="NCBI Taxonomy" id="408172"/>
    <lineage>
        <taxon>unclassified sequences</taxon>
        <taxon>metagenomes</taxon>
        <taxon>ecological metagenomes</taxon>
    </lineage>
</organism>